<reference evidence="3 4" key="2">
    <citation type="submission" date="2014-05" db="EMBL/GenBank/DDBJ databases">
        <title>Genome sequence of Streptococcus gallolyticus.</title>
        <authorList>
            <person name="Del Campo R."/>
        </authorList>
    </citation>
    <scope>NUCLEOTIDE SEQUENCE [LARGE SCALE GENOMIC DNA]</scope>
    <source>
        <strain evidence="3 4">LMG17956</strain>
    </source>
</reference>
<feature type="transmembrane region" description="Helical" evidence="1">
    <location>
        <begin position="193"/>
        <end position="212"/>
    </location>
</feature>
<dbReference type="InterPro" id="IPR017850">
    <property type="entry name" value="Alkaline_phosphatase_core_sf"/>
</dbReference>
<feature type="domain" description="Sulfatase N-terminal" evidence="2">
    <location>
        <begin position="474"/>
        <end position="758"/>
    </location>
</feature>
<dbReference type="SUPFAM" id="SSF53649">
    <property type="entry name" value="Alkaline phosphatase-like"/>
    <property type="match status" value="1"/>
</dbReference>
<organism evidence="3 4">
    <name type="scientific">Streptococcus gallolyticus</name>
    <dbReference type="NCBI Taxonomy" id="315405"/>
    <lineage>
        <taxon>Bacteria</taxon>
        <taxon>Bacillati</taxon>
        <taxon>Bacillota</taxon>
        <taxon>Bacilli</taxon>
        <taxon>Lactobacillales</taxon>
        <taxon>Streptococcaceae</taxon>
        <taxon>Streptococcus</taxon>
    </lineage>
</organism>
<feature type="transmembrane region" description="Helical" evidence="1">
    <location>
        <begin position="224"/>
        <end position="244"/>
    </location>
</feature>
<evidence type="ECO:0000256" key="1">
    <source>
        <dbReference type="SAM" id="Phobius"/>
    </source>
</evidence>
<evidence type="ECO:0000313" key="4">
    <source>
        <dbReference type="Proteomes" id="UP000027584"/>
    </source>
</evidence>
<keyword evidence="1" id="KW-1133">Transmembrane helix</keyword>
<dbReference type="GO" id="GO:0016787">
    <property type="term" value="F:hydrolase activity"/>
    <property type="evidence" value="ECO:0007669"/>
    <property type="project" value="UniProtKB-KW"/>
</dbReference>
<comment type="caution">
    <text evidence="3">The sequence shown here is derived from an EMBL/GenBank/DDBJ whole genome shotgun (WGS) entry which is preliminary data.</text>
</comment>
<keyword evidence="3" id="KW-0378">Hydrolase</keyword>
<feature type="transmembrane region" description="Helical" evidence="1">
    <location>
        <begin position="44"/>
        <end position="61"/>
    </location>
</feature>
<dbReference type="Pfam" id="PF00884">
    <property type="entry name" value="Sulfatase"/>
    <property type="match status" value="1"/>
</dbReference>
<keyword evidence="1" id="KW-0812">Transmembrane</keyword>
<dbReference type="AlphaFoldDB" id="A0A060RKJ5"/>
<feature type="transmembrane region" description="Helical" evidence="1">
    <location>
        <begin position="284"/>
        <end position="303"/>
    </location>
</feature>
<feature type="transmembrane region" description="Helical" evidence="1">
    <location>
        <begin position="366"/>
        <end position="387"/>
    </location>
</feature>
<dbReference type="InterPro" id="IPR000917">
    <property type="entry name" value="Sulfatase_N"/>
</dbReference>
<feature type="transmembrane region" description="Helical" evidence="1">
    <location>
        <begin position="16"/>
        <end position="38"/>
    </location>
</feature>
<dbReference type="Gene3D" id="3.40.720.10">
    <property type="entry name" value="Alkaline Phosphatase, subunit A"/>
    <property type="match status" value="1"/>
</dbReference>
<evidence type="ECO:0000313" key="3">
    <source>
        <dbReference type="EMBL" id="CDO17908.1"/>
    </source>
</evidence>
<dbReference type="EC" id="3.1.6.-" evidence="3"/>
<feature type="transmembrane region" description="Helical" evidence="1">
    <location>
        <begin position="73"/>
        <end position="94"/>
    </location>
</feature>
<feature type="transmembrane region" description="Helical" evidence="1">
    <location>
        <begin position="114"/>
        <end position="131"/>
    </location>
</feature>
<proteinExistence type="predicted"/>
<accession>A0A060RKJ5</accession>
<dbReference type="CDD" id="cd16015">
    <property type="entry name" value="LTA_synthase"/>
    <property type="match status" value="1"/>
</dbReference>
<feature type="transmembrane region" description="Helical" evidence="1">
    <location>
        <begin position="256"/>
        <end position="277"/>
    </location>
</feature>
<keyword evidence="1" id="KW-0472">Membrane</keyword>
<reference evidence="3 4" key="1">
    <citation type="submission" date="2014-02" db="EMBL/GenBank/DDBJ databases">
        <authorList>
            <person name="Manrique M."/>
        </authorList>
    </citation>
    <scope>NUCLEOTIDE SEQUENCE [LARGE SCALE GENOMIC DNA]</scope>
    <source>
        <strain evidence="3 4">LMG17956</strain>
    </source>
</reference>
<sequence>MIFLKSISNFCKKNKGVLLSYFVTFLITYLHLIIVIGLKNHRTITPLIWILLSVFIVLYALQIRKKMGNKLWLLYLPLIYLLFLIGAYFVKVTLNLNNEKFDWTKFQHFWDTNFLIPLVCLLLLALVFNRFSSYFSNEFINAFSLKKKRYDILVMSQIATMFIVTSNQLINSFLSNTLFLVEDIKKTAYAGQLLYYSLGMYVFFSLITYASAKGISHLIKNKPTPSLSVATSLLLAFIYNYTIQIGITEKGATYDYYIASGATMFQVLVLFACFMVVYVAMNRYLAATVLNIVVGVLVSFVNAKKFALRSEPLLVADFTWLNDIGFFKEYVSENALLLSIAGVLWTVVILYYIRKKCLPGKIFNNWRQRVAIAITIILAFSGTLSIFKNQKDGKISEHIPVLSSVYNLYNVNWQGINANTRFQSLSFVWLKQMTITDIEKPSKYSQKEIDNLYKKYKSLATEINTTRTENISDQTIIFILSESLADPERVPGVSLSAPVLPQIKQIQSETTSGLMKSDGYGGGTANMEFQTLTGLPMYNFNDMISVLYTEVIPDMTYIPSISNAFDPQNRIVIHLSDATHYARDSVYTKLKFDEFIATSGSDNIAEEANLLGAYPSDSSTYDNILAKIDSSQNQFFSVMTMQNHGPWIPTDLSDITASSDRLSAEENESLTNYARLLSYTDSSTAEFLQQLQGIDKKITVVFYGDHLPGIYPKTAFKDSPESQYLTDYFIWSNHDTVKDDYPLVNSSDFPAELLAHTNSRVSPYYALLTEVLNKASVDKSKLDSDGKKVAKDLKMIQYDLTEGKNYINNYKDFFTFPE</sequence>
<feature type="transmembrane region" description="Helical" evidence="1">
    <location>
        <begin position="335"/>
        <end position="354"/>
    </location>
</feature>
<evidence type="ECO:0000259" key="2">
    <source>
        <dbReference type="Pfam" id="PF00884"/>
    </source>
</evidence>
<gene>
    <name evidence="3" type="ORF">BN963_SGAL_01102</name>
</gene>
<feature type="transmembrane region" description="Helical" evidence="1">
    <location>
        <begin position="152"/>
        <end position="173"/>
    </location>
</feature>
<name>A0A060RKJ5_9STRE</name>
<dbReference type="EMBL" id="CCBC010000144">
    <property type="protein sequence ID" value="CDO17908.1"/>
    <property type="molecule type" value="Genomic_DNA"/>
</dbReference>
<protein>
    <submittedName>
        <fullName evidence="3">Arylsulfatase</fullName>
        <ecNumber evidence="3">3.1.6.-</ecNumber>
    </submittedName>
</protein>
<dbReference type="Proteomes" id="UP000027584">
    <property type="component" value="Unassembled WGS sequence"/>
</dbReference>